<sequence>MQRKKSPESAKKPLFTHPSCSSSSTLHDPDHPKAASTAHISTSYRHKSIHPQPCPAALLSAPLPAFSHYKSISATTGAAREGDSGSGSTMAVVSREGDNDGKESGSATAGPRSTNPSSSQPSSLSSQPSSSLPHALVAVAVAVAVGAVAGPREHYLKWISSLRCRQ</sequence>
<evidence type="ECO:0000313" key="2">
    <source>
        <dbReference type="EnsemblPlants" id="OGLUM02G28360.1"/>
    </source>
</evidence>
<dbReference type="Proteomes" id="UP000026961">
    <property type="component" value="Chromosome 2"/>
</dbReference>
<evidence type="ECO:0000256" key="1">
    <source>
        <dbReference type="SAM" id="MobiDB-lite"/>
    </source>
</evidence>
<accession>A0A0D9YWE5</accession>
<reference evidence="2" key="2">
    <citation type="submission" date="2018-05" db="EMBL/GenBank/DDBJ databases">
        <title>OgluRS3 (Oryza glumaepatula Reference Sequence Version 3).</title>
        <authorList>
            <person name="Zhang J."/>
            <person name="Kudrna D."/>
            <person name="Lee S."/>
            <person name="Talag J."/>
            <person name="Welchert J."/>
            <person name="Wing R.A."/>
        </authorList>
    </citation>
    <scope>NUCLEOTIDE SEQUENCE [LARGE SCALE GENOMIC DNA]</scope>
</reference>
<name>A0A0D9YWE5_9ORYZ</name>
<organism evidence="2">
    <name type="scientific">Oryza glumipatula</name>
    <dbReference type="NCBI Taxonomy" id="40148"/>
    <lineage>
        <taxon>Eukaryota</taxon>
        <taxon>Viridiplantae</taxon>
        <taxon>Streptophyta</taxon>
        <taxon>Embryophyta</taxon>
        <taxon>Tracheophyta</taxon>
        <taxon>Spermatophyta</taxon>
        <taxon>Magnoliopsida</taxon>
        <taxon>Liliopsida</taxon>
        <taxon>Poales</taxon>
        <taxon>Poaceae</taxon>
        <taxon>BOP clade</taxon>
        <taxon>Oryzoideae</taxon>
        <taxon>Oryzeae</taxon>
        <taxon>Oryzinae</taxon>
        <taxon>Oryza</taxon>
    </lineage>
</organism>
<feature type="compositionally biased region" description="Basic and acidic residues" evidence="1">
    <location>
        <begin position="1"/>
        <end position="11"/>
    </location>
</feature>
<reference evidence="2" key="1">
    <citation type="submission" date="2015-04" db="UniProtKB">
        <authorList>
            <consortium name="EnsemblPlants"/>
        </authorList>
    </citation>
    <scope>IDENTIFICATION</scope>
</reference>
<evidence type="ECO:0000313" key="3">
    <source>
        <dbReference type="Proteomes" id="UP000026961"/>
    </source>
</evidence>
<protein>
    <submittedName>
        <fullName evidence="2">Uncharacterized protein</fullName>
    </submittedName>
</protein>
<feature type="region of interest" description="Disordered" evidence="1">
    <location>
        <begin position="74"/>
        <end position="130"/>
    </location>
</feature>
<proteinExistence type="predicted"/>
<dbReference type="EnsemblPlants" id="OGLUM02G28360.1">
    <property type="protein sequence ID" value="OGLUM02G28360.1"/>
    <property type="gene ID" value="OGLUM02G28360"/>
</dbReference>
<dbReference type="HOGENOM" id="CLU_1629706_0_0_1"/>
<feature type="region of interest" description="Disordered" evidence="1">
    <location>
        <begin position="1"/>
        <end position="57"/>
    </location>
</feature>
<dbReference type="Gramene" id="OGLUM02G28360.1">
    <property type="protein sequence ID" value="OGLUM02G28360.1"/>
    <property type="gene ID" value="OGLUM02G28360"/>
</dbReference>
<dbReference type="AlphaFoldDB" id="A0A0D9YWE5"/>
<feature type="compositionally biased region" description="Polar residues" evidence="1">
    <location>
        <begin position="105"/>
        <end position="115"/>
    </location>
</feature>
<feature type="compositionally biased region" description="Low complexity" evidence="1">
    <location>
        <begin position="116"/>
        <end position="130"/>
    </location>
</feature>
<keyword evidence="3" id="KW-1185">Reference proteome</keyword>